<sequence>MVDSTLLMFPVGHYLGPTVDASGPPDLGPPPVAVRHETPLAPHRVRVAGRIRSLPGGDPYTLWLLAHGIAGGPQPWTPAQIAASAPWLTVARFDRAVADLVERRLLLVVDPDSADALAMAMAYRWNSTLHGHGMRPEWPGRYGIGGPDGPWMLVDNLVHDIWRWAPVTPTLWDACEALAPAYLNPPTDDDPTVTGPDEMLPHLLRGLHLLVCSYAGFLDEAWEDPRA</sequence>
<evidence type="ECO:0000313" key="1">
    <source>
        <dbReference type="EMBL" id="MFC6022190.1"/>
    </source>
</evidence>
<proteinExistence type="predicted"/>
<accession>A0ABW1KL35</accession>
<evidence type="ECO:0000313" key="2">
    <source>
        <dbReference type="Proteomes" id="UP001596203"/>
    </source>
</evidence>
<gene>
    <name evidence="1" type="ORF">ACFP2T_39290</name>
</gene>
<dbReference type="EMBL" id="JBHSPR010000056">
    <property type="protein sequence ID" value="MFC6022190.1"/>
    <property type="molecule type" value="Genomic_DNA"/>
</dbReference>
<evidence type="ECO:0008006" key="3">
    <source>
        <dbReference type="Google" id="ProtNLM"/>
    </source>
</evidence>
<dbReference type="Proteomes" id="UP001596203">
    <property type="component" value="Unassembled WGS sequence"/>
</dbReference>
<protein>
    <recommendedName>
        <fullName evidence="3">MarR family transcriptional regulator</fullName>
    </recommendedName>
</protein>
<keyword evidence="2" id="KW-1185">Reference proteome</keyword>
<comment type="caution">
    <text evidence="1">The sequence shown here is derived from an EMBL/GenBank/DDBJ whole genome shotgun (WGS) entry which is preliminary data.</text>
</comment>
<dbReference type="RefSeq" id="WP_377431474.1">
    <property type="nucleotide sequence ID" value="NZ_JBHSPR010000056.1"/>
</dbReference>
<reference evidence="2" key="1">
    <citation type="journal article" date="2019" name="Int. J. Syst. Evol. Microbiol.">
        <title>The Global Catalogue of Microorganisms (GCM) 10K type strain sequencing project: providing services to taxonomists for standard genome sequencing and annotation.</title>
        <authorList>
            <consortium name="The Broad Institute Genomics Platform"/>
            <consortium name="The Broad Institute Genome Sequencing Center for Infectious Disease"/>
            <person name="Wu L."/>
            <person name="Ma J."/>
        </authorList>
    </citation>
    <scope>NUCLEOTIDE SEQUENCE [LARGE SCALE GENOMIC DNA]</scope>
    <source>
        <strain evidence="2">ZS-35-S2</strain>
    </source>
</reference>
<organism evidence="1 2">
    <name type="scientific">Plantactinospora solaniradicis</name>
    <dbReference type="NCBI Taxonomy" id="1723736"/>
    <lineage>
        <taxon>Bacteria</taxon>
        <taxon>Bacillati</taxon>
        <taxon>Actinomycetota</taxon>
        <taxon>Actinomycetes</taxon>
        <taxon>Micromonosporales</taxon>
        <taxon>Micromonosporaceae</taxon>
        <taxon>Plantactinospora</taxon>
    </lineage>
</organism>
<name>A0ABW1KL35_9ACTN</name>